<evidence type="ECO:0000313" key="2">
    <source>
        <dbReference type="Proteomes" id="UP000324222"/>
    </source>
</evidence>
<dbReference type="Proteomes" id="UP000324222">
    <property type="component" value="Unassembled WGS sequence"/>
</dbReference>
<organism evidence="1 2">
    <name type="scientific">Portunus trituberculatus</name>
    <name type="common">Swimming crab</name>
    <name type="synonym">Neptunus trituberculatus</name>
    <dbReference type="NCBI Taxonomy" id="210409"/>
    <lineage>
        <taxon>Eukaryota</taxon>
        <taxon>Metazoa</taxon>
        <taxon>Ecdysozoa</taxon>
        <taxon>Arthropoda</taxon>
        <taxon>Crustacea</taxon>
        <taxon>Multicrustacea</taxon>
        <taxon>Malacostraca</taxon>
        <taxon>Eumalacostraca</taxon>
        <taxon>Eucarida</taxon>
        <taxon>Decapoda</taxon>
        <taxon>Pleocyemata</taxon>
        <taxon>Brachyura</taxon>
        <taxon>Eubrachyura</taxon>
        <taxon>Portunoidea</taxon>
        <taxon>Portunidae</taxon>
        <taxon>Portuninae</taxon>
        <taxon>Portunus</taxon>
    </lineage>
</organism>
<keyword evidence="2" id="KW-1185">Reference proteome</keyword>
<proteinExistence type="predicted"/>
<name>A0A5B7H3Y0_PORTR</name>
<evidence type="ECO:0000313" key="1">
    <source>
        <dbReference type="EMBL" id="MPC64395.1"/>
    </source>
</evidence>
<comment type="caution">
    <text evidence="1">The sequence shown here is derived from an EMBL/GenBank/DDBJ whole genome shotgun (WGS) entry which is preliminary data.</text>
</comment>
<dbReference type="AlphaFoldDB" id="A0A5B7H3Y0"/>
<reference evidence="1 2" key="1">
    <citation type="submission" date="2019-05" db="EMBL/GenBank/DDBJ databases">
        <title>Another draft genome of Portunus trituberculatus and its Hox gene families provides insights of decapod evolution.</title>
        <authorList>
            <person name="Jeong J.-H."/>
            <person name="Song I."/>
            <person name="Kim S."/>
            <person name="Choi T."/>
            <person name="Kim D."/>
            <person name="Ryu S."/>
            <person name="Kim W."/>
        </authorList>
    </citation>
    <scope>NUCLEOTIDE SEQUENCE [LARGE SCALE GENOMIC DNA]</scope>
    <source>
        <tissue evidence="1">Muscle</tissue>
    </source>
</reference>
<sequence>MGCNWACREAFCTERYCGSPTPPVSYLQGDNGHHYFTRVCRVQPLCGGSRWQCILRSLVIYESETFVLVHPSLSAAEDAEAAVRLIALTALRNTFPCSLHFFSVRKHVTGFDTGIVLFSHPVVLYNLLTFVSRPSRKSAMYTLWCRFSSTR</sequence>
<gene>
    <name evidence="1" type="ORF">E2C01_058510</name>
</gene>
<protein>
    <submittedName>
        <fullName evidence="1">Uncharacterized protein</fullName>
    </submittedName>
</protein>
<dbReference type="EMBL" id="VSRR010022023">
    <property type="protein sequence ID" value="MPC64395.1"/>
    <property type="molecule type" value="Genomic_DNA"/>
</dbReference>
<accession>A0A5B7H3Y0</accession>